<gene>
    <name evidence="1" type="ORF">QFZ49_008148</name>
</gene>
<reference evidence="1 2" key="1">
    <citation type="submission" date="2023-07" db="EMBL/GenBank/DDBJ databases">
        <title>Comparative genomics of wheat-associated soil bacteria to identify genetic determinants of phenazine resistance.</title>
        <authorList>
            <person name="Mouncey N."/>
        </authorList>
    </citation>
    <scope>NUCLEOTIDE SEQUENCE [LARGE SCALE GENOMIC DNA]</scope>
    <source>
        <strain evidence="1 2">W2I16</strain>
    </source>
</reference>
<dbReference type="EMBL" id="JAUSZS010000009">
    <property type="protein sequence ID" value="MDQ0938166.1"/>
    <property type="molecule type" value="Genomic_DNA"/>
</dbReference>
<keyword evidence="2" id="KW-1185">Reference proteome</keyword>
<comment type="caution">
    <text evidence="1">The sequence shown here is derived from an EMBL/GenBank/DDBJ whole genome shotgun (WGS) entry which is preliminary data.</text>
</comment>
<organism evidence="1 2">
    <name type="scientific">Streptomyces turgidiscabies</name>
    <dbReference type="NCBI Taxonomy" id="85558"/>
    <lineage>
        <taxon>Bacteria</taxon>
        <taxon>Bacillati</taxon>
        <taxon>Actinomycetota</taxon>
        <taxon>Actinomycetes</taxon>
        <taxon>Kitasatosporales</taxon>
        <taxon>Streptomycetaceae</taxon>
        <taxon>Streptomyces</taxon>
    </lineage>
</organism>
<name>A0ABU0S1T2_9ACTN</name>
<dbReference type="Proteomes" id="UP001223072">
    <property type="component" value="Unassembled WGS sequence"/>
</dbReference>
<evidence type="ECO:0000313" key="1">
    <source>
        <dbReference type="EMBL" id="MDQ0938166.1"/>
    </source>
</evidence>
<evidence type="ECO:0000313" key="2">
    <source>
        <dbReference type="Proteomes" id="UP001223072"/>
    </source>
</evidence>
<accession>A0ABU0S1T2</accession>
<protein>
    <submittedName>
        <fullName evidence="1">Uncharacterized protein</fullName>
    </submittedName>
</protein>
<sequence>MPPVIAVRTYGLETTSPSRTMPNSFCGAWFLARRPVTSPNCLLPLDVNSMLTCHPAAPWVSKTAWAFLTSVPSISAGPRMNFCHWPCESLPQATVGWPGWTPSPVTARTALLVQSSAAYFAWSAAVAGSGAGLFGGDALAGADGLPLGVGVASALRASVTGRPCEVAVADGLGEADDEVAFSPGFEADGEGLPDVLADGLGLGVAGPPWTSRARTGRK</sequence>
<proteinExistence type="predicted"/>